<feature type="domain" description="RapZ C-terminal" evidence="7">
    <location>
        <begin position="214"/>
        <end position="325"/>
    </location>
</feature>
<dbReference type="Gene3D" id="3.40.50.300">
    <property type="entry name" value="P-loop containing nucleotide triphosphate hydrolases"/>
    <property type="match status" value="1"/>
</dbReference>
<feature type="domain" description="RapZ-like N-terminal" evidence="6">
    <location>
        <begin position="50"/>
        <end position="205"/>
    </location>
</feature>
<dbReference type="InterPro" id="IPR053931">
    <property type="entry name" value="RapZ_C"/>
</dbReference>
<organism evidence="8 9">
    <name type="scientific">Oecophyllibacter saccharovorans</name>
    <dbReference type="NCBI Taxonomy" id="2558360"/>
    <lineage>
        <taxon>Bacteria</taxon>
        <taxon>Pseudomonadati</taxon>
        <taxon>Pseudomonadota</taxon>
        <taxon>Alphaproteobacteria</taxon>
        <taxon>Acetobacterales</taxon>
        <taxon>Acetobacteraceae</taxon>
        <taxon>Oecophyllibacter</taxon>
    </lineage>
</organism>
<dbReference type="Pfam" id="PF22740">
    <property type="entry name" value="PapZ_C"/>
    <property type="match status" value="1"/>
</dbReference>
<proteinExistence type="inferred from homology"/>
<evidence type="ECO:0000256" key="2">
    <source>
        <dbReference type="ARBA" id="ARBA00022840"/>
    </source>
</evidence>
<dbReference type="PANTHER" id="PTHR30448:SF0">
    <property type="entry name" value="RNASE ADAPTER PROTEIN RAPZ"/>
    <property type="match status" value="1"/>
</dbReference>
<feature type="compositionally biased region" description="Pro residues" evidence="5">
    <location>
        <begin position="1"/>
        <end position="16"/>
    </location>
</feature>
<evidence type="ECO:0000256" key="4">
    <source>
        <dbReference type="HAMAP-Rule" id="MF_00636"/>
    </source>
</evidence>
<evidence type="ECO:0000256" key="3">
    <source>
        <dbReference type="ARBA" id="ARBA00023134"/>
    </source>
</evidence>
<keyword evidence="3 4" id="KW-0342">GTP-binding</keyword>
<dbReference type="NCBIfam" id="NF003828">
    <property type="entry name" value="PRK05416.1"/>
    <property type="match status" value="1"/>
</dbReference>
<evidence type="ECO:0000256" key="1">
    <source>
        <dbReference type="ARBA" id="ARBA00022741"/>
    </source>
</evidence>
<reference evidence="8 9" key="1">
    <citation type="submission" date="2019-03" db="EMBL/GenBank/DDBJ databases">
        <title>The complete genome sequence of Neokomagataea sp. Jb2 NBRC113641.</title>
        <authorList>
            <person name="Chua K.-O."/>
            <person name="Chan K.-G."/>
            <person name="See-Too W.-S."/>
        </authorList>
    </citation>
    <scope>NUCLEOTIDE SEQUENCE [LARGE SCALE GENOMIC DNA]</scope>
    <source>
        <strain evidence="8 9">Jb2</strain>
    </source>
</reference>
<feature type="binding site" evidence="4">
    <location>
        <begin position="55"/>
        <end position="62"/>
    </location>
    <ligand>
        <name>ATP</name>
        <dbReference type="ChEBI" id="CHEBI:30616"/>
    </ligand>
</feature>
<dbReference type="InterPro" id="IPR005337">
    <property type="entry name" value="RapZ-like"/>
</dbReference>
<name>A0A506ULT1_9PROT</name>
<dbReference type="PANTHER" id="PTHR30448">
    <property type="entry name" value="RNASE ADAPTER PROTEIN RAPZ"/>
    <property type="match status" value="1"/>
</dbReference>
<feature type="binding site" evidence="4">
    <location>
        <begin position="108"/>
        <end position="111"/>
    </location>
    <ligand>
        <name>GTP</name>
        <dbReference type="ChEBI" id="CHEBI:37565"/>
    </ligand>
</feature>
<evidence type="ECO:0000259" key="7">
    <source>
        <dbReference type="Pfam" id="PF22740"/>
    </source>
</evidence>
<sequence>MKPVTPPASPPVPACPAPAQGPSAREAVTGGVPTELQAEERLETQPSRRIFLVSGLSGAGKASILRMLEDLGCEVVDNPPLDLFDALTLQAQPELPDHLAAPLAIGIDVRSRGFEAAGLMERLARLRARPGQTVQLIYATAEDDVLLRRFTATRRRHPLATGGNILSGITRERQLLAPLREAADLVVDTSDLPLPDLRRLIGARFGDATGKGLALVIMSFAYPAGLPREADMVFDVRFLRNPHYDDELRPGTGLDRNVADYVKADPFFEAFYGHLTGLLETVVPRFVEEGKKYVTIAFGCSGGRHRSVTLAEAVAQDLAQKLAQVRQLASADSDRPGGGNIGLAQVDSVMILHRELARQGQDSWRWAVAPNGLPALDPAEPV</sequence>
<evidence type="ECO:0000259" key="6">
    <source>
        <dbReference type="Pfam" id="PF03668"/>
    </source>
</evidence>
<keyword evidence="2 4" id="KW-0067">ATP-binding</keyword>
<dbReference type="GO" id="GO:0005525">
    <property type="term" value="F:GTP binding"/>
    <property type="evidence" value="ECO:0007669"/>
    <property type="project" value="UniProtKB-UniRule"/>
</dbReference>
<protein>
    <submittedName>
        <fullName evidence="8">RNase adapter RapZ</fullName>
    </submittedName>
</protein>
<evidence type="ECO:0000313" key="9">
    <source>
        <dbReference type="Proteomes" id="UP000315037"/>
    </source>
</evidence>
<dbReference type="GO" id="GO:0005524">
    <property type="term" value="F:ATP binding"/>
    <property type="evidence" value="ECO:0007669"/>
    <property type="project" value="UniProtKB-UniRule"/>
</dbReference>
<keyword evidence="1 4" id="KW-0547">Nucleotide-binding</keyword>
<dbReference type="Pfam" id="PF03668">
    <property type="entry name" value="RapZ-like_N"/>
    <property type="match status" value="1"/>
</dbReference>
<evidence type="ECO:0000313" key="8">
    <source>
        <dbReference type="EMBL" id="TPW34192.1"/>
    </source>
</evidence>
<dbReference type="AlphaFoldDB" id="A0A506ULT1"/>
<dbReference type="RefSeq" id="WP_165600834.1">
    <property type="nucleotide sequence ID" value="NZ_SORZ01000002.1"/>
</dbReference>
<accession>A0A506ULT1</accession>
<dbReference type="InterPro" id="IPR027417">
    <property type="entry name" value="P-loop_NTPase"/>
</dbReference>
<gene>
    <name evidence="8" type="primary">rapZ</name>
    <name evidence="8" type="ORF">E3202_06665</name>
</gene>
<dbReference type="HAMAP" id="MF_00636">
    <property type="entry name" value="RapZ_like"/>
    <property type="match status" value="1"/>
</dbReference>
<evidence type="ECO:0000256" key="5">
    <source>
        <dbReference type="SAM" id="MobiDB-lite"/>
    </source>
</evidence>
<comment type="caution">
    <text evidence="8">The sequence shown here is derived from an EMBL/GenBank/DDBJ whole genome shotgun (WGS) entry which is preliminary data.</text>
</comment>
<dbReference type="EMBL" id="SORZ01000002">
    <property type="protein sequence ID" value="TPW34192.1"/>
    <property type="molecule type" value="Genomic_DNA"/>
</dbReference>
<dbReference type="Proteomes" id="UP000315037">
    <property type="component" value="Unassembled WGS sequence"/>
</dbReference>
<keyword evidence="9" id="KW-1185">Reference proteome</keyword>
<feature type="region of interest" description="Disordered" evidence="5">
    <location>
        <begin position="1"/>
        <end position="30"/>
    </location>
</feature>
<dbReference type="InterPro" id="IPR053930">
    <property type="entry name" value="RapZ-like_N"/>
</dbReference>
<dbReference type="SUPFAM" id="SSF52540">
    <property type="entry name" value="P-loop containing nucleoside triphosphate hydrolases"/>
    <property type="match status" value="1"/>
</dbReference>